<dbReference type="OrthoDB" id="9787585at2"/>
<dbReference type="EMBL" id="LMWN01000012">
    <property type="protein sequence ID" value="KUN07483.1"/>
    <property type="molecule type" value="Genomic_DNA"/>
</dbReference>
<dbReference type="PANTHER" id="PTHR11070:SF45">
    <property type="entry name" value="DNA 3'-5' HELICASE"/>
    <property type="match status" value="1"/>
</dbReference>
<dbReference type="Gene3D" id="3.40.50.300">
    <property type="entry name" value="P-loop containing nucleotide triphosphate hydrolases"/>
    <property type="match status" value="2"/>
</dbReference>
<name>A0A124HGM7_9ACTN</name>
<dbReference type="Proteomes" id="UP000053127">
    <property type="component" value="Unassembled WGS sequence"/>
</dbReference>
<keyword evidence="1 5" id="KW-0547">Nucleotide-binding</keyword>
<keyword evidence="2 5" id="KW-0378">Hydrolase</keyword>
<dbReference type="GO" id="GO:0005829">
    <property type="term" value="C:cytosol"/>
    <property type="evidence" value="ECO:0007669"/>
    <property type="project" value="TreeGrafter"/>
</dbReference>
<dbReference type="FunFam" id="3.40.50.300:FF:001426">
    <property type="entry name" value="DNA helicase"/>
    <property type="match status" value="1"/>
</dbReference>
<dbReference type="SUPFAM" id="SSF52540">
    <property type="entry name" value="P-loop containing nucleoside triphosphate hydrolases"/>
    <property type="match status" value="1"/>
</dbReference>
<reference evidence="8 9" key="1">
    <citation type="submission" date="2015-10" db="EMBL/GenBank/DDBJ databases">
        <title>Draft genome sequence of Streptomyces yokosukanensis DSM 40224, type strain for the species Streptomyces yokosukanensis.</title>
        <authorList>
            <person name="Ruckert C."/>
            <person name="Winkler A."/>
            <person name="Kalinowski J."/>
            <person name="Kampfer P."/>
            <person name="Glaeser S."/>
        </authorList>
    </citation>
    <scope>NUCLEOTIDE SEQUENCE [LARGE SCALE GENOMIC DNA]</scope>
    <source>
        <strain evidence="8 9">DSM 40224</strain>
    </source>
</reference>
<dbReference type="RefSeq" id="WP_067120781.1">
    <property type="nucleotide sequence ID" value="NZ_JBFACD010000006.1"/>
</dbReference>
<feature type="binding site" evidence="5">
    <location>
        <begin position="221"/>
        <end position="228"/>
    </location>
    <ligand>
        <name>ATP</name>
        <dbReference type="ChEBI" id="CHEBI:30616"/>
    </ligand>
</feature>
<dbReference type="GO" id="GO:0003677">
    <property type="term" value="F:DNA binding"/>
    <property type="evidence" value="ECO:0007669"/>
    <property type="project" value="InterPro"/>
</dbReference>
<comment type="caution">
    <text evidence="8">The sequence shown here is derived from an EMBL/GenBank/DDBJ whole genome shotgun (WGS) entry which is preliminary data.</text>
</comment>
<evidence type="ECO:0000256" key="2">
    <source>
        <dbReference type="ARBA" id="ARBA00022801"/>
    </source>
</evidence>
<sequence>MSAPAHEPLEGPAGDLGDLADPLARERSHLASSRAALRAMREDVESLDIRDVTANWVNAEVLSRQIDERIKALADLSDTPLFFGRLDYQRAPGADRAEGAEGEQFYIGRRHVHDAGGDPMVIDWRAPVSQPFYRASKKDPMDIGLRRRFGYTGGDLTAYEDERLSDPADPADPSAATTSKLLQQEIERPRVGPMRDIVATIQPEQDEIVRSGLSGTVCVQGGPGTGKTAVGLHRVAYLLYAHRERLARTGTLVIGPNRSFLHYIEQVLPALGELTVQQATVDDLVAHVEVRGTDDAAAAVIKGDPRMAEVLRRALYSQVTLPTEAVVVVRGSRRWRVPSYELEDIVRELLERDIRYGAAREALPQRIAHAVLVQMERAGEAPDDRVQDAVARNSAVKAAVKAVWPVVDPAKLVLRLLTDAGFLAEHAAGLLDEDERETILWAKAVRSVKSAKWSAADAVLIDEAADLVRRTHSLGHVVLDEAQDLSPMQYRAVGRRCTTGSATVLGDLAQGTTPWATRSWDEALAHLGKREGVIEELTAGFRVPTDVITYASRLLPHIAPGLTPVASVRENPGFFEVRATTRTEEVVAACAELLRHEGSTGLIAADARVPALAEALAAAGIAYLAPGEETTHETRLTLVPASLAKGLEYDYVVLDEPQTVVDGEPDERTGLRRLYVALTRAVSGLIVTHMAPLPAQLG</sequence>
<dbReference type="STRING" id="67386.AQI95_10695"/>
<dbReference type="GO" id="GO:0016787">
    <property type="term" value="F:hydrolase activity"/>
    <property type="evidence" value="ECO:0007669"/>
    <property type="project" value="UniProtKB-UniRule"/>
</dbReference>
<evidence type="ECO:0000256" key="5">
    <source>
        <dbReference type="PROSITE-ProRule" id="PRU00560"/>
    </source>
</evidence>
<dbReference type="InterPro" id="IPR027417">
    <property type="entry name" value="P-loop_NTPase"/>
</dbReference>
<evidence type="ECO:0000313" key="9">
    <source>
        <dbReference type="Proteomes" id="UP000053127"/>
    </source>
</evidence>
<evidence type="ECO:0000259" key="7">
    <source>
        <dbReference type="PROSITE" id="PS51198"/>
    </source>
</evidence>
<evidence type="ECO:0000256" key="1">
    <source>
        <dbReference type="ARBA" id="ARBA00022741"/>
    </source>
</evidence>
<accession>A0A124HGM7</accession>
<proteinExistence type="predicted"/>
<dbReference type="InterPro" id="IPR000212">
    <property type="entry name" value="DNA_helicase_UvrD/REP"/>
</dbReference>
<dbReference type="GO" id="GO:0005524">
    <property type="term" value="F:ATP binding"/>
    <property type="evidence" value="ECO:0007669"/>
    <property type="project" value="UniProtKB-UniRule"/>
</dbReference>
<keyword evidence="9" id="KW-1185">Reference proteome</keyword>
<organism evidence="8 9">
    <name type="scientific">Streptomyces yokosukanensis</name>
    <dbReference type="NCBI Taxonomy" id="67386"/>
    <lineage>
        <taxon>Bacteria</taxon>
        <taxon>Bacillati</taxon>
        <taxon>Actinomycetota</taxon>
        <taxon>Actinomycetes</taxon>
        <taxon>Kitasatosporales</taxon>
        <taxon>Streptomycetaceae</taxon>
        <taxon>Streptomyces</taxon>
    </lineage>
</organism>
<dbReference type="InterPro" id="IPR027785">
    <property type="entry name" value="UvrD-like_helicase_C"/>
</dbReference>
<keyword evidence="4 5" id="KW-0067">ATP-binding</keyword>
<protein>
    <submittedName>
        <fullName evidence="8">AAA family ATPase</fullName>
    </submittedName>
</protein>
<feature type="domain" description="UvrD-like helicase ATP-binding" evidence="7">
    <location>
        <begin position="200"/>
        <end position="553"/>
    </location>
</feature>
<dbReference type="Pfam" id="PF13538">
    <property type="entry name" value="UvrD_C_2"/>
    <property type="match status" value="1"/>
</dbReference>
<dbReference type="PANTHER" id="PTHR11070">
    <property type="entry name" value="UVRD / RECB / PCRA DNA HELICASE FAMILY MEMBER"/>
    <property type="match status" value="1"/>
</dbReference>
<dbReference type="GO" id="GO:0043138">
    <property type="term" value="F:3'-5' DNA helicase activity"/>
    <property type="evidence" value="ECO:0007669"/>
    <property type="project" value="TreeGrafter"/>
</dbReference>
<evidence type="ECO:0000313" key="8">
    <source>
        <dbReference type="EMBL" id="KUN07483.1"/>
    </source>
</evidence>
<feature type="region of interest" description="Disordered" evidence="6">
    <location>
        <begin position="1"/>
        <end position="20"/>
    </location>
</feature>
<evidence type="ECO:0000256" key="3">
    <source>
        <dbReference type="ARBA" id="ARBA00022806"/>
    </source>
</evidence>
<evidence type="ECO:0000256" key="4">
    <source>
        <dbReference type="ARBA" id="ARBA00022840"/>
    </source>
</evidence>
<dbReference type="FunFam" id="3.40.50.300:FF:000994">
    <property type="entry name" value="DNA helicase"/>
    <property type="match status" value="1"/>
</dbReference>
<dbReference type="InterPro" id="IPR014016">
    <property type="entry name" value="UvrD-like_ATP-bd"/>
</dbReference>
<dbReference type="GO" id="GO:0000725">
    <property type="term" value="P:recombinational repair"/>
    <property type="evidence" value="ECO:0007669"/>
    <property type="project" value="TreeGrafter"/>
</dbReference>
<gene>
    <name evidence="8" type="ORF">AQI95_10695</name>
</gene>
<evidence type="ECO:0000256" key="6">
    <source>
        <dbReference type="SAM" id="MobiDB-lite"/>
    </source>
</evidence>
<dbReference type="AlphaFoldDB" id="A0A124HGM7"/>
<keyword evidence="3 5" id="KW-0347">Helicase</keyword>
<dbReference type="Pfam" id="PF00580">
    <property type="entry name" value="UvrD-helicase"/>
    <property type="match status" value="1"/>
</dbReference>
<dbReference type="PROSITE" id="PS51198">
    <property type="entry name" value="UVRD_HELICASE_ATP_BIND"/>
    <property type="match status" value="1"/>
</dbReference>